<evidence type="ECO:0000256" key="1">
    <source>
        <dbReference type="ARBA" id="ARBA00004123"/>
    </source>
</evidence>
<accession>T2MH42</accession>
<feature type="domain" description="HTH myb-type" evidence="8">
    <location>
        <begin position="77"/>
        <end position="132"/>
    </location>
</feature>
<evidence type="ECO:0000256" key="5">
    <source>
        <dbReference type="ARBA" id="ARBA00023163"/>
    </source>
</evidence>
<dbReference type="InterPro" id="IPR001005">
    <property type="entry name" value="SANT/Myb"/>
</dbReference>
<evidence type="ECO:0000313" key="9">
    <source>
        <dbReference type="EMBL" id="CDG71426.1"/>
    </source>
</evidence>
<dbReference type="PROSITE" id="PS51294">
    <property type="entry name" value="HTH_MYB"/>
    <property type="match status" value="3"/>
</dbReference>
<feature type="domain" description="Myb-like" evidence="7">
    <location>
        <begin position="77"/>
        <end position="128"/>
    </location>
</feature>
<organism evidence="9">
    <name type="scientific">Hydra vulgaris</name>
    <name type="common">Hydra</name>
    <name type="synonym">Hydra attenuata</name>
    <dbReference type="NCBI Taxonomy" id="6087"/>
    <lineage>
        <taxon>Eukaryota</taxon>
        <taxon>Metazoa</taxon>
        <taxon>Cnidaria</taxon>
        <taxon>Hydrozoa</taxon>
        <taxon>Hydroidolina</taxon>
        <taxon>Anthoathecata</taxon>
        <taxon>Aplanulata</taxon>
        <taxon>Hydridae</taxon>
        <taxon>Hydra</taxon>
    </lineage>
</organism>
<dbReference type="InterPro" id="IPR009057">
    <property type="entry name" value="Homeodomain-like_sf"/>
</dbReference>
<dbReference type="InterPro" id="IPR050560">
    <property type="entry name" value="MYB_TF"/>
</dbReference>
<evidence type="ECO:0000256" key="3">
    <source>
        <dbReference type="ARBA" id="ARBA00023015"/>
    </source>
</evidence>
<name>T2MH42_HYDVU</name>
<proteinExistence type="evidence at transcript level"/>
<dbReference type="PROSITE" id="PS50090">
    <property type="entry name" value="MYB_LIKE"/>
    <property type="match status" value="3"/>
</dbReference>
<dbReference type="SMART" id="SM00717">
    <property type="entry name" value="SANT"/>
    <property type="match status" value="3"/>
</dbReference>
<feature type="non-terminal residue" evidence="9">
    <location>
        <position position="1"/>
    </location>
</feature>
<dbReference type="Pfam" id="PF00249">
    <property type="entry name" value="Myb_DNA-binding"/>
    <property type="match status" value="1"/>
</dbReference>
<dbReference type="PANTHER" id="PTHR45614:SF25">
    <property type="entry name" value="MYB PROTEIN"/>
    <property type="match status" value="1"/>
</dbReference>
<dbReference type="AlphaFoldDB" id="T2MH42"/>
<dbReference type="PANTHER" id="PTHR45614">
    <property type="entry name" value="MYB PROTEIN-RELATED"/>
    <property type="match status" value="1"/>
</dbReference>
<feature type="domain" description="HTH myb-type" evidence="8">
    <location>
        <begin position="30"/>
        <end position="76"/>
    </location>
</feature>
<dbReference type="Gene3D" id="1.10.10.60">
    <property type="entry name" value="Homeodomain-like"/>
    <property type="match status" value="3"/>
</dbReference>
<gene>
    <name evidence="9" type="primary">MYB</name>
</gene>
<dbReference type="Pfam" id="PF13921">
    <property type="entry name" value="Myb_DNA-bind_6"/>
    <property type="match status" value="1"/>
</dbReference>
<dbReference type="InterPro" id="IPR017930">
    <property type="entry name" value="Myb_dom"/>
</dbReference>
<keyword evidence="5" id="KW-0804">Transcription</keyword>
<dbReference type="GO" id="GO:0000981">
    <property type="term" value="F:DNA-binding transcription factor activity, RNA polymerase II-specific"/>
    <property type="evidence" value="ECO:0007669"/>
    <property type="project" value="TreeGrafter"/>
</dbReference>
<evidence type="ECO:0000256" key="6">
    <source>
        <dbReference type="ARBA" id="ARBA00023242"/>
    </source>
</evidence>
<feature type="domain" description="Myb-like" evidence="7">
    <location>
        <begin position="129"/>
        <end position="179"/>
    </location>
</feature>
<keyword evidence="3" id="KW-0805">Transcription regulation</keyword>
<dbReference type="SUPFAM" id="SSF46689">
    <property type="entry name" value="Homeodomain-like"/>
    <property type="match status" value="2"/>
</dbReference>
<protein>
    <submittedName>
        <fullName evidence="9">Transcriptional activator Myb</fullName>
    </submittedName>
</protein>
<keyword evidence="6" id="KW-0539">Nucleus</keyword>
<dbReference type="FunFam" id="1.10.10.60:FF:000010">
    <property type="entry name" value="Transcriptional activator Myb isoform A"/>
    <property type="match status" value="1"/>
</dbReference>
<dbReference type="EMBL" id="HAAD01005194">
    <property type="protein sequence ID" value="CDG71426.1"/>
    <property type="molecule type" value="mRNA"/>
</dbReference>
<keyword evidence="4" id="KW-0238">DNA-binding</keyword>
<dbReference type="FunFam" id="1.10.10.60:FF:000016">
    <property type="entry name" value="Transcriptional activator Myb isoform A"/>
    <property type="match status" value="1"/>
</dbReference>
<dbReference type="OrthoDB" id="6626714at2759"/>
<evidence type="ECO:0000259" key="8">
    <source>
        <dbReference type="PROSITE" id="PS51294"/>
    </source>
</evidence>
<evidence type="ECO:0000256" key="2">
    <source>
        <dbReference type="ARBA" id="ARBA00022737"/>
    </source>
</evidence>
<evidence type="ECO:0000259" key="7">
    <source>
        <dbReference type="PROSITE" id="PS50090"/>
    </source>
</evidence>
<sequence length="725" mass="83095">MLLVANWLKGIGGFNPVCNSYNQTQENSLKSKWTKSDDNRLKELCQEFGTYDWSFIASHFPRHTEIQCQQRWKKVLDPNLIKGAWTKEEDDLVTELVLKYGPKKWSLIASHLKGRIGKQCRERWHNHLNPNVNKTAWSEEEDRLIFDAHDRMGNRWADIAKLLPGRTDNAIKNHWNSTMKRQLEPGYKHRTREKRRNSNLCPDSKKENSMCYTDNIPLNTIEMKENQFKSKNASTCVLPSFKISKTFKEEDSDVDSSELIMTPFKNITNLTDLIEEMGGVSEIMSNPKPEDKENYFEYSSRRQEFSAPGILSRSKKLNMQDENKNNSISEDILNFSPSVFLNSSINTFIDKENSNACNSIVTSTPAKYLEENKMNYTPVACNKRKILNNENSQHLKQKSKRTCLSTTPRTPTPLRVISKDEKSYSSTPTIDEISEFLLKKESAGMYKTSENSFANISTDDMRIEENKAVKEGLRRTLFETPSQSNLMRTCGVNLFSDKEINALEQMSTCFTPQKEYIKENACASEPTKHEEHQNIARTLNYQVHSNYASNDQQQVSILPLVGKSLKIPIRRLPSKQLQCSHIISNQCQLLQFTDAFKIMAYGQSNDQKFLTEQARIIMKKINDKKGGLKIVVHFDTKILKKYDWEKGISKYEDRIAINISSLESGSLYFLLGILKIKSSKGSDQAIAIRTILEYYEMSVQIIGLCSETTSSNTGKNKGTVSITIS</sequence>
<dbReference type="CDD" id="cd00167">
    <property type="entry name" value="SANT"/>
    <property type="match status" value="3"/>
</dbReference>
<keyword evidence="2" id="KW-0677">Repeat</keyword>
<evidence type="ECO:0000256" key="4">
    <source>
        <dbReference type="ARBA" id="ARBA00023125"/>
    </source>
</evidence>
<feature type="domain" description="Myb-like" evidence="7">
    <location>
        <begin position="25"/>
        <end position="76"/>
    </location>
</feature>
<comment type="subcellular location">
    <subcellularLocation>
        <location evidence="1">Nucleus</location>
    </subcellularLocation>
</comment>
<dbReference type="GO" id="GO:0000978">
    <property type="term" value="F:RNA polymerase II cis-regulatory region sequence-specific DNA binding"/>
    <property type="evidence" value="ECO:0007669"/>
    <property type="project" value="TreeGrafter"/>
</dbReference>
<dbReference type="GO" id="GO:0005634">
    <property type="term" value="C:nucleus"/>
    <property type="evidence" value="ECO:0007669"/>
    <property type="project" value="UniProtKB-SubCell"/>
</dbReference>
<reference evidence="9" key="1">
    <citation type="journal article" date="2013" name="Genome Biol. Evol.">
        <title>Punctuated emergences of genetic and phenotypic innovations in eumetazoan, bilaterian, euteleostome, and hominidae ancestors.</title>
        <authorList>
            <person name="Wenger Y."/>
            <person name="Galliot B."/>
        </authorList>
    </citation>
    <scope>NUCLEOTIDE SEQUENCE</scope>
    <source>
        <tissue evidence="9">Whole animals</tissue>
    </source>
</reference>
<feature type="domain" description="HTH myb-type" evidence="8">
    <location>
        <begin position="133"/>
        <end position="183"/>
    </location>
</feature>